<keyword evidence="4 7" id="KW-0812">Transmembrane</keyword>
<name>A0ABP9TA39_9ACTN</name>
<dbReference type="RefSeq" id="WP_345633694.1">
    <property type="nucleotide sequence ID" value="NZ_BAABJR010000012.1"/>
</dbReference>
<feature type="transmembrane region" description="Helical" evidence="7">
    <location>
        <begin position="254"/>
        <end position="274"/>
    </location>
</feature>
<feature type="transmembrane region" description="Helical" evidence="7">
    <location>
        <begin position="116"/>
        <end position="141"/>
    </location>
</feature>
<reference evidence="10" key="1">
    <citation type="journal article" date="2019" name="Int. J. Syst. Evol. Microbiol.">
        <title>The Global Catalogue of Microorganisms (GCM) 10K type strain sequencing project: providing services to taxonomists for standard genome sequencing and annotation.</title>
        <authorList>
            <consortium name="The Broad Institute Genomics Platform"/>
            <consortium name="The Broad Institute Genome Sequencing Center for Infectious Disease"/>
            <person name="Wu L."/>
            <person name="Ma J."/>
        </authorList>
    </citation>
    <scope>NUCLEOTIDE SEQUENCE [LARGE SCALE GENOMIC DNA]</scope>
    <source>
        <strain evidence="10">JCM 18306</strain>
    </source>
</reference>
<dbReference type="PROSITE" id="PS50928">
    <property type="entry name" value="ABC_TM1"/>
    <property type="match status" value="1"/>
</dbReference>
<dbReference type="EMBL" id="BAABJR010000012">
    <property type="protein sequence ID" value="GAA5212344.1"/>
    <property type="molecule type" value="Genomic_DNA"/>
</dbReference>
<dbReference type="InterPro" id="IPR045621">
    <property type="entry name" value="BPD_transp_1_N"/>
</dbReference>
<proteinExistence type="inferred from homology"/>
<evidence type="ECO:0000313" key="9">
    <source>
        <dbReference type="EMBL" id="GAA5212344.1"/>
    </source>
</evidence>
<dbReference type="CDD" id="cd06261">
    <property type="entry name" value="TM_PBP2"/>
    <property type="match status" value="1"/>
</dbReference>
<evidence type="ECO:0000259" key="8">
    <source>
        <dbReference type="PROSITE" id="PS50928"/>
    </source>
</evidence>
<dbReference type="Proteomes" id="UP001499878">
    <property type="component" value="Unassembled WGS sequence"/>
</dbReference>
<keyword evidence="2 7" id="KW-0813">Transport</keyword>
<keyword evidence="10" id="KW-1185">Reference proteome</keyword>
<dbReference type="InterPro" id="IPR035906">
    <property type="entry name" value="MetI-like_sf"/>
</dbReference>
<dbReference type="InterPro" id="IPR000515">
    <property type="entry name" value="MetI-like"/>
</dbReference>
<evidence type="ECO:0000256" key="2">
    <source>
        <dbReference type="ARBA" id="ARBA00022448"/>
    </source>
</evidence>
<keyword evidence="6 7" id="KW-0472">Membrane</keyword>
<organism evidence="9 10">
    <name type="scientific">Streptomyces thinghirensis</name>
    <dbReference type="NCBI Taxonomy" id="551547"/>
    <lineage>
        <taxon>Bacteria</taxon>
        <taxon>Bacillati</taxon>
        <taxon>Actinomycetota</taxon>
        <taxon>Actinomycetes</taxon>
        <taxon>Kitasatosporales</taxon>
        <taxon>Streptomycetaceae</taxon>
        <taxon>Streptomyces</taxon>
    </lineage>
</organism>
<feature type="transmembrane region" description="Helical" evidence="7">
    <location>
        <begin position="194"/>
        <end position="215"/>
    </location>
</feature>
<comment type="subcellular location">
    <subcellularLocation>
        <location evidence="1 7">Cell membrane</location>
        <topology evidence="1 7">Multi-pass membrane protein</topology>
    </subcellularLocation>
</comment>
<dbReference type="SUPFAM" id="SSF161098">
    <property type="entry name" value="MetI-like"/>
    <property type="match status" value="1"/>
</dbReference>
<sequence>MLAYLIRRLFAAAVMLVVIILVVFGIFFLVPKWAGVDVALSFVGKQADPAAVEGVRQKLGLSDPVFVQAWEFFKGIFTGRTYAAGGDVTHCSAPCFGYSFRTEQSVWPVLTERFPVTLALALGAAVLWLIFGLAAGVLSALKRGTLWDRGAMVVALAGVSLPIYFTGLLSLAIFSYGLGWINGEFVPLEESLTGWLGGMILPWVTLAFLYAAMYARITRATMMEILGEDYIRTARAKGLKEQVVIRKHAMRSTLTPLLTMLGMDLGALMGGAILTETTFSLPGLGQKVLDAIQNQDLPFILGVVLITSLAVLIANLVVDILYAVIDPRVRLA</sequence>
<evidence type="ECO:0000313" key="10">
    <source>
        <dbReference type="Proteomes" id="UP001499878"/>
    </source>
</evidence>
<dbReference type="Pfam" id="PF19300">
    <property type="entry name" value="BPD_transp_1_N"/>
    <property type="match status" value="1"/>
</dbReference>
<evidence type="ECO:0000256" key="3">
    <source>
        <dbReference type="ARBA" id="ARBA00022475"/>
    </source>
</evidence>
<dbReference type="Pfam" id="PF00528">
    <property type="entry name" value="BPD_transp_1"/>
    <property type="match status" value="1"/>
</dbReference>
<evidence type="ECO:0000256" key="5">
    <source>
        <dbReference type="ARBA" id="ARBA00022989"/>
    </source>
</evidence>
<protein>
    <submittedName>
        <fullName evidence="9">ABC transporter permease</fullName>
    </submittedName>
</protein>
<comment type="similarity">
    <text evidence="7">Belongs to the binding-protein-dependent transport system permease family.</text>
</comment>
<evidence type="ECO:0000256" key="1">
    <source>
        <dbReference type="ARBA" id="ARBA00004651"/>
    </source>
</evidence>
<dbReference type="PANTHER" id="PTHR30465">
    <property type="entry name" value="INNER MEMBRANE ABC TRANSPORTER"/>
    <property type="match status" value="1"/>
</dbReference>
<feature type="domain" description="ABC transmembrane type-1" evidence="8">
    <location>
        <begin position="114"/>
        <end position="322"/>
    </location>
</feature>
<dbReference type="PANTHER" id="PTHR30465:SF0">
    <property type="entry name" value="OLIGOPEPTIDE TRANSPORT SYSTEM PERMEASE PROTEIN APPB"/>
    <property type="match status" value="1"/>
</dbReference>
<keyword evidence="5 7" id="KW-1133">Transmembrane helix</keyword>
<keyword evidence="3" id="KW-1003">Cell membrane</keyword>
<evidence type="ECO:0000256" key="7">
    <source>
        <dbReference type="RuleBase" id="RU363032"/>
    </source>
</evidence>
<evidence type="ECO:0000256" key="4">
    <source>
        <dbReference type="ARBA" id="ARBA00022692"/>
    </source>
</evidence>
<gene>
    <name evidence="9" type="ORF">GCM10023323_47890</name>
</gene>
<evidence type="ECO:0000256" key="6">
    <source>
        <dbReference type="ARBA" id="ARBA00023136"/>
    </source>
</evidence>
<accession>A0ABP9TA39</accession>
<feature type="transmembrane region" description="Helical" evidence="7">
    <location>
        <begin position="299"/>
        <end position="325"/>
    </location>
</feature>
<feature type="transmembrane region" description="Helical" evidence="7">
    <location>
        <begin position="9"/>
        <end position="30"/>
    </location>
</feature>
<comment type="caution">
    <text evidence="9">The sequence shown here is derived from an EMBL/GenBank/DDBJ whole genome shotgun (WGS) entry which is preliminary data.</text>
</comment>
<feature type="transmembrane region" description="Helical" evidence="7">
    <location>
        <begin position="153"/>
        <end position="174"/>
    </location>
</feature>
<dbReference type="Gene3D" id="1.10.3720.10">
    <property type="entry name" value="MetI-like"/>
    <property type="match status" value="1"/>
</dbReference>